<feature type="region of interest" description="Disordered" evidence="1">
    <location>
        <begin position="1"/>
        <end position="36"/>
    </location>
</feature>
<organism evidence="3 4">
    <name type="scientific">Panaeolus cyanescens</name>
    <dbReference type="NCBI Taxonomy" id="181874"/>
    <lineage>
        <taxon>Eukaryota</taxon>
        <taxon>Fungi</taxon>
        <taxon>Dikarya</taxon>
        <taxon>Basidiomycota</taxon>
        <taxon>Agaricomycotina</taxon>
        <taxon>Agaricomycetes</taxon>
        <taxon>Agaricomycetidae</taxon>
        <taxon>Agaricales</taxon>
        <taxon>Agaricineae</taxon>
        <taxon>Galeropsidaceae</taxon>
        <taxon>Panaeolus</taxon>
    </lineage>
</organism>
<evidence type="ECO:0000313" key="3">
    <source>
        <dbReference type="EMBL" id="PPQ64212.1"/>
    </source>
</evidence>
<evidence type="ECO:0000313" key="4">
    <source>
        <dbReference type="Proteomes" id="UP000284842"/>
    </source>
</evidence>
<sequence>MSSIETSDSAKRAQSESIVRSSSTNTGHLPPASIPNNVVPPRIIAVNVPPREKGAPKVKDPDGNCVWFTFIPTKEKLFSVPNFPEKVPTPLQTNGVAIQPAGHMGLGLFATKTFERGDLIFAERPILVVPEQISLLCGEKLARMDPSRDRALMLKDVENVLRHGVDVLMDDDEKKELLSMNNSHLKDGSGPITGIIWTNGFQDSMDIDYAMIGRYSSKINHSCVDNVEQDFDELSFCMKFFATRKINAGEQLFYSYCEQLKSSTERKIALQPYDLVCQCIACVNATHASDTLRKHVVTLVKHLQDRGEELQAQGDLSEDALKPFLSLKERMEKDGLDTHKTYTLLMTTIAGIVGKLKEKPTDTRVLDCKRALEWAISFPQRRLEHGW</sequence>
<dbReference type="Proteomes" id="UP000284842">
    <property type="component" value="Unassembled WGS sequence"/>
</dbReference>
<feature type="domain" description="SET" evidence="2">
    <location>
        <begin position="89"/>
        <end position="257"/>
    </location>
</feature>
<protein>
    <recommendedName>
        <fullName evidence="2">SET domain-containing protein</fullName>
    </recommendedName>
</protein>
<dbReference type="PROSITE" id="PS50280">
    <property type="entry name" value="SET"/>
    <property type="match status" value="1"/>
</dbReference>
<dbReference type="AlphaFoldDB" id="A0A409VB93"/>
<dbReference type="EMBL" id="NHTK01006091">
    <property type="protein sequence ID" value="PPQ64212.1"/>
    <property type="molecule type" value="Genomic_DNA"/>
</dbReference>
<evidence type="ECO:0000259" key="2">
    <source>
        <dbReference type="PROSITE" id="PS50280"/>
    </source>
</evidence>
<accession>A0A409VB93</accession>
<dbReference type="CDD" id="cd20071">
    <property type="entry name" value="SET_SMYD"/>
    <property type="match status" value="1"/>
</dbReference>
<comment type="caution">
    <text evidence="3">The sequence shown here is derived from an EMBL/GenBank/DDBJ whole genome shotgun (WGS) entry which is preliminary data.</text>
</comment>
<proteinExistence type="predicted"/>
<dbReference type="InterPro" id="IPR053185">
    <property type="entry name" value="SET_domain_protein"/>
</dbReference>
<evidence type="ECO:0000256" key="1">
    <source>
        <dbReference type="SAM" id="MobiDB-lite"/>
    </source>
</evidence>
<dbReference type="STRING" id="181874.A0A409VB93"/>
<gene>
    <name evidence="3" type="ORF">CVT24_008630</name>
</gene>
<dbReference type="SMART" id="SM00317">
    <property type="entry name" value="SET"/>
    <property type="match status" value="1"/>
</dbReference>
<dbReference type="InterPro" id="IPR001214">
    <property type="entry name" value="SET_dom"/>
</dbReference>
<dbReference type="SUPFAM" id="SSF82199">
    <property type="entry name" value="SET domain"/>
    <property type="match status" value="1"/>
</dbReference>
<name>A0A409VB93_9AGAR</name>
<dbReference type="InParanoid" id="A0A409VB93"/>
<feature type="compositionally biased region" description="Polar residues" evidence="1">
    <location>
        <begin position="15"/>
        <end position="27"/>
    </location>
</feature>
<reference evidence="3 4" key="1">
    <citation type="journal article" date="2018" name="Evol. Lett.">
        <title>Horizontal gene cluster transfer increased hallucinogenic mushroom diversity.</title>
        <authorList>
            <person name="Reynolds H.T."/>
            <person name="Vijayakumar V."/>
            <person name="Gluck-Thaler E."/>
            <person name="Korotkin H.B."/>
            <person name="Matheny P.B."/>
            <person name="Slot J.C."/>
        </authorList>
    </citation>
    <scope>NUCLEOTIDE SEQUENCE [LARGE SCALE GENOMIC DNA]</scope>
    <source>
        <strain evidence="3 4">2629</strain>
    </source>
</reference>
<dbReference type="PANTHER" id="PTHR47332">
    <property type="entry name" value="SET DOMAIN-CONTAINING PROTEIN 5"/>
    <property type="match status" value="1"/>
</dbReference>
<keyword evidence="4" id="KW-1185">Reference proteome</keyword>
<dbReference type="PANTHER" id="PTHR47332:SF4">
    <property type="entry name" value="SET DOMAIN-CONTAINING PROTEIN 5"/>
    <property type="match status" value="1"/>
</dbReference>
<dbReference type="InterPro" id="IPR046341">
    <property type="entry name" value="SET_dom_sf"/>
</dbReference>
<dbReference type="Gene3D" id="2.170.270.10">
    <property type="entry name" value="SET domain"/>
    <property type="match status" value="1"/>
</dbReference>
<dbReference type="OrthoDB" id="5945798at2759"/>
<dbReference type="Pfam" id="PF00856">
    <property type="entry name" value="SET"/>
    <property type="match status" value="1"/>
</dbReference>